<accession>A0A443KF70</accession>
<reference evidence="2 3" key="2">
    <citation type="submission" date="2019-01" db="EMBL/GenBank/DDBJ databases">
        <authorList>
            <person name="Li Y."/>
        </authorList>
    </citation>
    <scope>NUCLEOTIDE SEQUENCE [LARGE SCALE GENOMIC DNA]</scope>
    <source>
        <strain evidence="2 3">D19-10-3-21</strain>
    </source>
</reference>
<evidence type="ECO:0008006" key="4">
    <source>
        <dbReference type="Google" id="ProtNLM"/>
    </source>
</evidence>
<comment type="caution">
    <text evidence="2">The sequence shown here is derived from an EMBL/GenBank/DDBJ whole genome shotgun (WGS) entry which is preliminary data.</text>
</comment>
<organism evidence="2 3">
    <name type="scientific">Paenirhodobacter populi</name>
    <dbReference type="NCBI Taxonomy" id="2306993"/>
    <lineage>
        <taxon>Bacteria</taxon>
        <taxon>Pseudomonadati</taxon>
        <taxon>Pseudomonadota</taxon>
        <taxon>Alphaproteobacteria</taxon>
        <taxon>Rhodobacterales</taxon>
        <taxon>Rhodobacter group</taxon>
        <taxon>Paenirhodobacter</taxon>
    </lineage>
</organism>
<evidence type="ECO:0000313" key="2">
    <source>
        <dbReference type="EMBL" id="RWR31355.1"/>
    </source>
</evidence>
<dbReference type="AlphaFoldDB" id="A0A443KF70"/>
<gene>
    <name evidence="2" type="ORF">D2T31_04980</name>
</gene>
<evidence type="ECO:0000313" key="3">
    <source>
        <dbReference type="Proteomes" id="UP000285295"/>
    </source>
</evidence>
<reference evidence="2 3" key="1">
    <citation type="submission" date="2019-01" db="EMBL/GenBank/DDBJ databases">
        <title>Sinorhodobacter populi sp. nov. isolated from the symptomatic bark tissue of Populus euramericana canker.</title>
        <authorList>
            <person name="Xu G."/>
        </authorList>
    </citation>
    <scope>NUCLEOTIDE SEQUENCE [LARGE SCALE GENOMIC DNA]</scope>
    <source>
        <strain evidence="2 3">D19-10-3-21</strain>
    </source>
</reference>
<name>A0A443KF70_9RHOB</name>
<feature type="region of interest" description="Disordered" evidence="1">
    <location>
        <begin position="95"/>
        <end position="114"/>
    </location>
</feature>
<dbReference type="Proteomes" id="UP000285295">
    <property type="component" value="Unassembled WGS sequence"/>
</dbReference>
<dbReference type="EMBL" id="SAUX01000004">
    <property type="protein sequence ID" value="RWR31355.1"/>
    <property type="molecule type" value="Genomic_DNA"/>
</dbReference>
<proteinExistence type="predicted"/>
<evidence type="ECO:0000256" key="1">
    <source>
        <dbReference type="SAM" id="MobiDB-lite"/>
    </source>
</evidence>
<dbReference type="OrthoDB" id="7775905at2"/>
<sequence>MAEFTGEFSHTVGGKTYRLALGLRGIAVLQQELGKDLAPLQIEDGDHADFNVLLRVVEVALQRHHPDAGPEVAEEILASDLSIWARLVAAAFPDAPEGTDTAKGGRTGKPKARR</sequence>
<dbReference type="RefSeq" id="WP_128236524.1">
    <property type="nucleotide sequence ID" value="NZ_SAUX01000004.1"/>
</dbReference>
<protein>
    <recommendedName>
        <fullName evidence="4">Gene transfer agent family protein</fullName>
    </recommendedName>
</protein>